<evidence type="ECO:0000313" key="1">
    <source>
        <dbReference type="EMBL" id="CAD1470355.1"/>
    </source>
</evidence>
<organism evidence="1 2">
    <name type="scientific">Heterotrigona itama</name>
    <dbReference type="NCBI Taxonomy" id="395501"/>
    <lineage>
        <taxon>Eukaryota</taxon>
        <taxon>Metazoa</taxon>
        <taxon>Ecdysozoa</taxon>
        <taxon>Arthropoda</taxon>
        <taxon>Hexapoda</taxon>
        <taxon>Insecta</taxon>
        <taxon>Pterygota</taxon>
        <taxon>Neoptera</taxon>
        <taxon>Endopterygota</taxon>
        <taxon>Hymenoptera</taxon>
        <taxon>Apocrita</taxon>
        <taxon>Aculeata</taxon>
        <taxon>Apoidea</taxon>
        <taxon>Anthophila</taxon>
        <taxon>Apidae</taxon>
        <taxon>Heterotrigona</taxon>
    </lineage>
</organism>
<reference evidence="1" key="1">
    <citation type="submission" date="2020-07" db="EMBL/GenBank/DDBJ databases">
        <authorList>
            <person name="Nazaruddin N."/>
        </authorList>
    </citation>
    <scope>NUCLEOTIDE SEQUENCE</scope>
</reference>
<name>A0A6V7GXM2_9HYME</name>
<keyword evidence="2" id="KW-1185">Reference proteome</keyword>
<dbReference type="EMBL" id="CAJDYZ010003683">
    <property type="protein sequence ID" value="CAD1470355.1"/>
    <property type="molecule type" value="Genomic_DNA"/>
</dbReference>
<dbReference type="Proteomes" id="UP000752696">
    <property type="component" value="Unassembled WGS sequence"/>
</dbReference>
<gene>
    <name evidence="1" type="ORF">MHI_LOCUS184991</name>
</gene>
<proteinExistence type="predicted"/>
<protein>
    <submittedName>
        <fullName evidence="1">Uncharacterized protein</fullName>
    </submittedName>
</protein>
<comment type="caution">
    <text evidence="1">The sequence shown here is derived from an EMBL/GenBank/DDBJ whole genome shotgun (WGS) entry which is preliminary data.</text>
</comment>
<feature type="non-terminal residue" evidence="1">
    <location>
        <position position="48"/>
    </location>
</feature>
<dbReference type="AlphaFoldDB" id="A0A6V7GXM2"/>
<accession>A0A6V7GXM2</accession>
<sequence>MRFLLQIEDLWLVTFLHINIISINYDKIIILYKYLTQNKLLLCIFLQK</sequence>
<evidence type="ECO:0000313" key="2">
    <source>
        <dbReference type="Proteomes" id="UP000752696"/>
    </source>
</evidence>